<dbReference type="RefSeq" id="XP_060453401.1">
    <property type="nucleotide sequence ID" value="XM_060604157.1"/>
</dbReference>
<keyword evidence="2" id="KW-1185">Reference proteome</keyword>
<evidence type="ECO:0000313" key="2">
    <source>
        <dbReference type="Proteomes" id="UP001233271"/>
    </source>
</evidence>
<gene>
    <name evidence="1" type="ORF">CcaverHIS019_0108530</name>
</gene>
<dbReference type="AlphaFoldDB" id="A0AA48I5B1"/>
<dbReference type="KEGG" id="ccac:CcaHIS019_0108530"/>
<accession>A0AA48I5B1</accession>
<reference evidence="1" key="1">
    <citation type="journal article" date="2023" name="BMC Genomics">
        <title>Chromosome-level genome assemblies of Cutaneotrichosporon spp. (Trichosporonales, Basidiomycota) reveal imbalanced evolution between nucleotide sequences and chromosome synteny.</title>
        <authorList>
            <person name="Kobayashi Y."/>
            <person name="Kayamori A."/>
            <person name="Aoki K."/>
            <person name="Shiwa Y."/>
            <person name="Matsutani M."/>
            <person name="Fujita N."/>
            <person name="Sugita T."/>
            <person name="Iwasaki W."/>
            <person name="Tanaka N."/>
            <person name="Takashima M."/>
        </authorList>
    </citation>
    <scope>NUCLEOTIDE SEQUENCE</scope>
    <source>
        <strain evidence="1">HIS019</strain>
    </source>
</reference>
<proteinExistence type="predicted"/>
<evidence type="ECO:0000313" key="1">
    <source>
        <dbReference type="EMBL" id="BEI88135.1"/>
    </source>
</evidence>
<organism evidence="1 2">
    <name type="scientific">Cutaneotrichosporon cavernicola</name>
    <dbReference type="NCBI Taxonomy" id="279322"/>
    <lineage>
        <taxon>Eukaryota</taxon>
        <taxon>Fungi</taxon>
        <taxon>Dikarya</taxon>
        <taxon>Basidiomycota</taxon>
        <taxon>Agaricomycotina</taxon>
        <taxon>Tremellomycetes</taxon>
        <taxon>Trichosporonales</taxon>
        <taxon>Trichosporonaceae</taxon>
        <taxon>Cutaneotrichosporon</taxon>
    </lineage>
</organism>
<sequence length="179" mass="20203">MYIPTWATRVLALLDNVSPPSSDLAPKRTWHLLGEDGDGKTCYLSVDKVEVGALAKLEVVEGDAPPGDQGVWAVQPVSGAWLWKLFVPDTNLCLRTHLATEKGRIRSVELAECDRKLPGAADTWQLDWLDHKRTHASFILLDDTRFRLSFKDHTIGAVRHVKGWEQDFEVRKAVWPHLD</sequence>
<dbReference type="Proteomes" id="UP001233271">
    <property type="component" value="Chromosome 1"/>
</dbReference>
<name>A0AA48I5B1_9TREE</name>
<dbReference type="GeneID" id="85492006"/>
<protein>
    <submittedName>
        <fullName evidence="1">Uncharacterized protein</fullName>
    </submittedName>
</protein>
<dbReference type="EMBL" id="AP028212">
    <property type="protein sequence ID" value="BEI88135.1"/>
    <property type="molecule type" value="Genomic_DNA"/>
</dbReference>